<dbReference type="OrthoDB" id="7448392at2"/>
<dbReference type="AlphaFoldDB" id="A0A177K1X1"/>
<protein>
    <submittedName>
        <fullName evidence="1">Uncharacterized protein</fullName>
    </submittedName>
</protein>
<name>A0A177K1X1_SPHYA</name>
<dbReference type="InterPro" id="IPR006311">
    <property type="entry name" value="TAT_signal"/>
</dbReference>
<organism evidence="1 2">
    <name type="scientific">Sphingobium yanoikuyae</name>
    <name type="common">Sphingomonas yanoikuyae</name>
    <dbReference type="NCBI Taxonomy" id="13690"/>
    <lineage>
        <taxon>Bacteria</taxon>
        <taxon>Pseudomonadati</taxon>
        <taxon>Pseudomonadota</taxon>
        <taxon>Alphaproteobacteria</taxon>
        <taxon>Sphingomonadales</taxon>
        <taxon>Sphingomonadaceae</taxon>
        <taxon>Sphingobium</taxon>
    </lineage>
</organism>
<evidence type="ECO:0000313" key="1">
    <source>
        <dbReference type="EMBL" id="OAH46571.1"/>
    </source>
</evidence>
<sequence length="146" mass="15355">MSEPIPGPESVEPEKATNEAVVPDLAVPSRRQLLMGGAVAASAIVSIRPALANTAASVLNCTIPVPDPSRSGNYIAPNGQMVPAGTPGAYPATGRTYTGEQVKQALRGRPLPGTSYEQNQAYLNYIRRLQSGQSGFTCFASLQMPR</sequence>
<accession>A0A177K1X1</accession>
<dbReference type="PROSITE" id="PS51318">
    <property type="entry name" value="TAT"/>
    <property type="match status" value="1"/>
</dbReference>
<evidence type="ECO:0000313" key="2">
    <source>
        <dbReference type="Proteomes" id="UP000077262"/>
    </source>
</evidence>
<gene>
    <name evidence="1" type="ORF">AX777_01535</name>
</gene>
<dbReference type="RefSeq" id="WP_017499007.1">
    <property type="nucleotide sequence ID" value="NZ_DALYQB010000009.1"/>
</dbReference>
<dbReference type="EMBL" id="LSTR01000020">
    <property type="protein sequence ID" value="OAH46571.1"/>
    <property type="molecule type" value="Genomic_DNA"/>
</dbReference>
<comment type="caution">
    <text evidence="1">The sequence shown here is derived from an EMBL/GenBank/DDBJ whole genome shotgun (WGS) entry which is preliminary data.</text>
</comment>
<proteinExistence type="predicted"/>
<dbReference type="Proteomes" id="UP000077262">
    <property type="component" value="Unassembled WGS sequence"/>
</dbReference>
<reference evidence="1 2" key="1">
    <citation type="submission" date="2016-02" db="EMBL/GenBank/DDBJ databases">
        <authorList>
            <person name="Wen L."/>
            <person name="He K."/>
            <person name="Yang H."/>
        </authorList>
    </citation>
    <scope>NUCLEOTIDE SEQUENCE [LARGE SCALE GENOMIC DNA]</scope>
    <source>
        <strain evidence="1 2">CD09_2</strain>
    </source>
</reference>